<dbReference type="Proteomes" id="UP000800036">
    <property type="component" value="Unassembled WGS sequence"/>
</dbReference>
<name>A0A6A5VAK7_9PLEO</name>
<evidence type="ECO:0000313" key="2">
    <source>
        <dbReference type="EMBL" id="KAF1974463.1"/>
    </source>
</evidence>
<keyword evidence="3" id="KW-1185">Reference proteome</keyword>
<accession>A0A6A5VAK7</accession>
<protein>
    <submittedName>
        <fullName evidence="2">Uncharacterized protein</fullName>
    </submittedName>
</protein>
<evidence type="ECO:0000256" key="1">
    <source>
        <dbReference type="SAM" id="MobiDB-lite"/>
    </source>
</evidence>
<evidence type="ECO:0000313" key="3">
    <source>
        <dbReference type="Proteomes" id="UP000800036"/>
    </source>
</evidence>
<proteinExistence type="predicted"/>
<organism evidence="2 3">
    <name type="scientific">Bimuria novae-zelandiae CBS 107.79</name>
    <dbReference type="NCBI Taxonomy" id="1447943"/>
    <lineage>
        <taxon>Eukaryota</taxon>
        <taxon>Fungi</taxon>
        <taxon>Dikarya</taxon>
        <taxon>Ascomycota</taxon>
        <taxon>Pezizomycotina</taxon>
        <taxon>Dothideomycetes</taxon>
        <taxon>Pleosporomycetidae</taxon>
        <taxon>Pleosporales</taxon>
        <taxon>Massarineae</taxon>
        <taxon>Didymosphaeriaceae</taxon>
        <taxon>Bimuria</taxon>
    </lineage>
</organism>
<dbReference type="EMBL" id="ML976674">
    <property type="protein sequence ID" value="KAF1974463.1"/>
    <property type="molecule type" value="Genomic_DNA"/>
</dbReference>
<reference evidence="2" key="1">
    <citation type="journal article" date="2020" name="Stud. Mycol.">
        <title>101 Dothideomycetes genomes: a test case for predicting lifestyles and emergence of pathogens.</title>
        <authorList>
            <person name="Haridas S."/>
            <person name="Albert R."/>
            <person name="Binder M."/>
            <person name="Bloem J."/>
            <person name="Labutti K."/>
            <person name="Salamov A."/>
            <person name="Andreopoulos B."/>
            <person name="Baker S."/>
            <person name="Barry K."/>
            <person name="Bills G."/>
            <person name="Bluhm B."/>
            <person name="Cannon C."/>
            <person name="Castanera R."/>
            <person name="Culley D."/>
            <person name="Daum C."/>
            <person name="Ezra D."/>
            <person name="Gonzalez J."/>
            <person name="Henrissat B."/>
            <person name="Kuo A."/>
            <person name="Liang C."/>
            <person name="Lipzen A."/>
            <person name="Lutzoni F."/>
            <person name="Magnuson J."/>
            <person name="Mondo S."/>
            <person name="Nolan M."/>
            <person name="Ohm R."/>
            <person name="Pangilinan J."/>
            <person name="Park H.-J."/>
            <person name="Ramirez L."/>
            <person name="Alfaro M."/>
            <person name="Sun H."/>
            <person name="Tritt A."/>
            <person name="Yoshinaga Y."/>
            <person name="Zwiers L.-H."/>
            <person name="Turgeon B."/>
            <person name="Goodwin S."/>
            <person name="Spatafora J."/>
            <person name="Crous P."/>
            <person name="Grigoriev I."/>
        </authorList>
    </citation>
    <scope>NUCLEOTIDE SEQUENCE</scope>
    <source>
        <strain evidence="2">CBS 107.79</strain>
    </source>
</reference>
<gene>
    <name evidence="2" type="ORF">BU23DRAFT_598204</name>
</gene>
<dbReference type="AlphaFoldDB" id="A0A6A5VAK7"/>
<feature type="region of interest" description="Disordered" evidence="1">
    <location>
        <begin position="178"/>
        <end position="236"/>
    </location>
</feature>
<sequence length="262" mass="27963">MQSPTQSFDPTLSLAFYDPTSINQLCQGEPVPLMTIFTPPASCAHQFTPYSVDDVPTQSLIQKFIYDCVPPDKGECAYYFGLQYDHAQYPYGYTTWGSSLADEATVATCCSSKHPANSKPPHQSGFEWTELATADRVVRDPFPGYLLASAQCVSSFTDTQTKTLNFVVTATGWLTPEPGSPQTSKWCGDFPSTFTSETTPPPVLPSSTSDTGSPSSTDSATNISSSTASAASDGARSVGTKTRVRFGIAAVAILACPGTLWV</sequence>
<feature type="compositionally biased region" description="Low complexity" evidence="1">
    <location>
        <begin position="205"/>
        <end position="236"/>
    </location>
</feature>